<proteinExistence type="predicted"/>
<feature type="compositionally biased region" description="Acidic residues" evidence="5">
    <location>
        <begin position="377"/>
        <end position="389"/>
    </location>
</feature>
<keyword evidence="7" id="KW-1185">Reference proteome</keyword>
<keyword evidence="2" id="KW-0548">Nucleotidyltransferase</keyword>
<dbReference type="Gene3D" id="4.10.60.10">
    <property type="entry name" value="Zinc finger, CCHC-type"/>
    <property type="match status" value="1"/>
</dbReference>
<evidence type="ECO:0000313" key="6">
    <source>
        <dbReference type="EMBL" id="KAJ8979959.1"/>
    </source>
</evidence>
<evidence type="ECO:0000256" key="4">
    <source>
        <dbReference type="ARBA" id="ARBA00022759"/>
    </source>
</evidence>
<dbReference type="SUPFAM" id="SSF50630">
    <property type="entry name" value="Acid proteases"/>
    <property type="match status" value="1"/>
</dbReference>
<feature type="compositionally biased region" description="Basic and acidic residues" evidence="5">
    <location>
        <begin position="390"/>
        <end position="400"/>
    </location>
</feature>
<keyword evidence="3" id="KW-0540">Nuclease</keyword>
<evidence type="ECO:0000256" key="3">
    <source>
        <dbReference type="ARBA" id="ARBA00022722"/>
    </source>
</evidence>
<sequence length="434" mass="50053">MAATNVQFTFNPKEHEWNVYIKRLEQYFIAQNITEEPVKRANLLYNLAEEAYLLLNNLCMPNKPEDTSLKNIVKLLTDYYEKSSVVWVERANFYSAEQEDSETVQEWSVRLKSLAKHCKFGTDEKENITFLQAVEKARIEEASQRGIKEASGSKVQIKQEPEVHRLSRGTTTPANRRPAINQPRSDEGRRGRSRQIESRQGSPHGRETRHSGNAQVPTNRCYRCGRNHAATSCPYKEYICNACQVRGHLQAVCKKQKHLHYLDNDEDSDSADSEEASPVFCLQRSADFDRPIYIDILIEGKMFKFELDSGSAVSIMPRKTYYDCFADYLMIKPLDSNRLSWKRHTNQIRQLYKDKFIEPNISGCGESEKIGDSANEREEDYNDVSDDDRETNFDSDREMFTDGDEEESGNRNPVPGPSTGRPVRTRKAPDRLKY</sequence>
<gene>
    <name evidence="6" type="ORF">NQ317_001544</name>
</gene>
<dbReference type="PANTHER" id="PTHR37984">
    <property type="entry name" value="PROTEIN CBG26694"/>
    <property type="match status" value="1"/>
</dbReference>
<evidence type="ECO:0000256" key="5">
    <source>
        <dbReference type="SAM" id="MobiDB-lite"/>
    </source>
</evidence>
<feature type="region of interest" description="Disordered" evidence="5">
    <location>
        <begin position="363"/>
        <end position="434"/>
    </location>
</feature>
<dbReference type="InterPro" id="IPR050951">
    <property type="entry name" value="Retrovirus_Pol_polyprotein"/>
</dbReference>
<organism evidence="6 7">
    <name type="scientific">Molorchus minor</name>
    <dbReference type="NCBI Taxonomy" id="1323400"/>
    <lineage>
        <taxon>Eukaryota</taxon>
        <taxon>Metazoa</taxon>
        <taxon>Ecdysozoa</taxon>
        <taxon>Arthropoda</taxon>
        <taxon>Hexapoda</taxon>
        <taxon>Insecta</taxon>
        <taxon>Pterygota</taxon>
        <taxon>Neoptera</taxon>
        <taxon>Endopterygota</taxon>
        <taxon>Coleoptera</taxon>
        <taxon>Polyphaga</taxon>
        <taxon>Cucujiformia</taxon>
        <taxon>Chrysomeloidea</taxon>
        <taxon>Cerambycidae</taxon>
        <taxon>Lamiinae</taxon>
        <taxon>Monochamini</taxon>
        <taxon>Molorchus</taxon>
    </lineage>
</organism>
<keyword evidence="4" id="KW-0255">Endonuclease</keyword>
<keyword evidence="1" id="KW-0808">Transferase</keyword>
<evidence type="ECO:0000256" key="1">
    <source>
        <dbReference type="ARBA" id="ARBA00022679"/>
    </source>
</evidence>
<dbReference type="PANTHER" id="PTHR37984:SF5">
    <property type="entry name" value="PROTEIN NYNRIN-LIKE"/>
    <property type="match status" value="1"/>
</dbReference>
<reference evidence="6" key="1">
    <citation type="journal article" date="2023" name="Insect Mol. Biol.">
        <title>Genome sequencing provides insights into the evolution of gene families encoding plant cell wall-degrading enzymes in longhorned beetles.</title>
        <authorList>
            <person name="Shin N.R."/>
            <person name="Okamura Y."/>
            <person name="Kirsch R."/>
            <person name="Pauchet Y."/>
        </authorList>
    </citation>
    <scope>NUCLEOTIDE SEQUENCE</scope>
    <source>
        <strain evidence="6">MMC_N1</strain>
    </source>
</reference>
<feature type="compositionally biased region" description="Basic and acidic residues" evidence="5">
    <location>
        <begin position="366"/>
        <end position="376"/>
    </location>
</feature>
<dbReference type="Proteomes" id="UP001162164">
    <property type="component" value="Unassembled WGS sequence"/>
</dbReference>
<feature type="compositionally biased region" description="Basic and acidic residues" evidence="5">
    <location>
        <begin position="184"/>
        <end position="197"/>
    </location>
</feature>
<keyword evidence="4" id="KW-0378">Hydrolase</keyword>
<evidence type="ECO:0000313" key="7">
    <source>
        <dbReference type="Proteomes" id="UP001162164"/>
    </source>
</evidence>
<evidence type="ECO:0000256" key="2">
    <source>
        <dbReference type="ARBA" id="ARBA00022695"/>
    </source>
</evidence>
<accession>A0ABQ9JQW9</accession>
<protein>
    <submittedName>
        <fullName evidence="6">Uncharacterized protein</fullName>
    </submittedName>
</protein>
<dbReference type="InterPro" id="IPR021109">
    <property type="entry name" value="Peptidase_aspartic_dom_sf"/>
</dbReference>
<dbReference type="EMBL" id="JAPWTJ010000300">
    <property type="protein sequence ID" value="KAJ8979959.1"/>
    <property type="molecule type" value="Genomic_DNA"/>
</dbReference>
<comment type="caution">
    <text evidence="6">The sequence shown here is derived from an EMBL/GenBank/DDBJ whole genome shotgun (WGS) entry which is preliminary data.</text>
</comment>
<feature type="region of interest" description="Disordered" evidence="5">
    <location>
        <begin position="143"/>
        <end position="220"/>
    </location>
</feature>
<name>A0ABQ9JQW9_9CUCU</name>